<feature type="compositionally biased region" description="Basic and acidic residues" evidence="1">
    <location>
        <begin position="47"/>
        <end position="56"/>
    </location>
</feature>
<feature type="region of interest" description="Disordered" evidence="1">
    <location>
        <begin position="47"/>
        <end position="108"/>
    </location>
</feature>
<sequence>MDDLFVDGSGIEVETAVEVDGDGDDVLPVVGDDDELESLYDRNVKYEADGRIHEESDVGNDSSDCDLSDGKSENEGEDVASRSRKSENEGEDVGNLKSIPLLCPKIPK</sequence>
<name>S8E8E6_9LAMI</name>
<evidence type="ECO:0000256" key="1">
    <source>
        <dbReference type="SAM" id="MobiDB-lite"/>
    </source>
</evidence>
<dbReference type="AlphaFoldDB" id="S8E8E6"/>
<protein>
    <submittedName>
        <fullName evidence="2">Uncharacterized protein</fullName>
    </submittedName>
</protein>
<evidence type="ECO:0000313" key="2">
    <source>
        <dbReference type="EMBL" id="EPS68732.1"/>
    </source>
</evidence>
<dbReference type="EMBL" id="AUSU01002463">
    <property type="protein sequence ID" value="EPS68732.1"/>
    <property type="molecule type" value="Genomic_DNA"/>
</dbReference>
<gene>
    <name evidence="2" type="ORF">M569_06036</name>
</gene>
<proteinExistence type="predicted"/>
<keyword evidence="3" id="KW-1185">Reference proteome</keyword>
<accession>S8E8E6</accession>
<evidence type="ECO:0000313" key="3">
    <source>
        <dbReference type="Proteomes" id="UP000015453"/>
    </source>
</evidence>
<feature type="compositionally biased region" description="Basic and acidic residues" evidence="1">
    <location>
        <begin position="68"/>
        <end position="88"/>
    </location>
</feature>
<reference evidence="2 3" key="1">
    <citation type="journal article" date="2013" name="BMC Genomics">
        <title>The miniature genome of a carnivorous plant Genlisea aurea contains a low number of genes and short non-coding sequences.</title>
        <authorList>
            <person name="Leushkin E.V."/>
            <person name="Sutormin R.A."/>
            <person name="Nabieva E.R."/>
            <person name="Penin A.A."/>
            <person name="Kondrashov A.S."/>
            <person name="Logacheva M.D."/>
        </authorList>
    </citation>
    <scope>NUCLEOTIDE SEQUENCE [LARGE SCALE GENOMIC DNA]</scope>
</reference>
<organism evidence="2 3">
    <name type="scientific">Genlisea aurea</name>
    <dbReference type="NCBI Taxonomy" id="192259"/>
    <lineage>
        <taxon>Eukaryota</taxon>
        <taxon>Viridiplantae</taxon>
        <taxon>Streptophyta</taxon>
        <taxon>Embryophyta</taxon>
        <taxon>Tracheophyta</taxon>
        <taxon>Spermatophyta</taxon>
        <taxon>Magnoliopsida</taxon>
        <taxon>eudicotyledons</taxon>
        <taxon>Gunneridae</taxon>
        <taxon>Pentapetalae</taxon>
        <taxon>asterids</taxon>
        <taxon>lamiids</taxon>
        <taxon>Lamiales</taxon>
        <taxon>Lentibulariaceae</taxon>
        <taxon>Genlisea</taxon>
    </lineage>
</organism>
<comment type="caution">
    <text evidence="2">The sequence shown here is derived from an EMBL/GenBank/DDBJ whole genome shotgun (WGS) entry which is preliminary data.</text>
</comment>
<feature type="region of interest" description="Disordered" evidence="1">
    <location>
        <begin position="15"/>
        <end position="34"/>
    </location>
</feature>
<dbReference type="Proteomes" id="UP000015453">
    <property type="component" value="Unassembled WGS sequence"/>
</dbReference>